<dbReference type="RefSeq" id="WP_118017869.1">
    <property type="nucleotide sequence ID" value="NZ_CAUHGS010000013.1"/>
</dbReference>
<evidence type="ECO:0000256" key="1">
    <source>
        <dbReference type="SAM" id="MobiDB-lite"/>
    </source>
</evidence>
<feature type="region of interest" description="Disordered" evidence="1">
    <location>
        <begin position="228"/>
        <end position="253"/>
    </location>
</feature>
<feature type="region of interest" description="Disordered" evidence="1">
    <location>
        <begin position="33"/>
        <end position="91"/>
    </location>
</feature>
<sequence>MNEFKEVSETLKTKLSESTLGKQLSGIKIFDLGDEMDRPLQEAPQEDAEVESPENNRSEADTPESDAQTDNAEKKTRELTEEERQELKDKLGWSDEKLNKCTIDEDGVIHYKTDRSDLEGKTSENGVPYERKTIEINGVKIEGVFPKFDSAFDTELDPDNLKTKAYAKECNAKLKEAIENDPELRSKFTEEQLKDIEEGRTPTGYVWHHNEEPGKMQLVKREDHDRAIGGAAHTGGNSLWGADSVDRKGGESF</sequence>
<accession>A0A412ZAY9</accession>
<feature type="compositionally biased region" description="Basic and acidic residues" evidence="1">
    <location>
        <begin position="244"/>
        <end position="253"/>
    </location>
</feature>
<proteinExistence type="predicted"/>
<reference evidence="2 3" key="1">
    <citation type="submission" date="2018-08" db="EMBL/GenBank/DDBJ databases">
        <title>A genome reference for cultivated species of the human gut microbiota.</title>
        <authorList>
            <person name="Zou Y."/>
            <person name="Xue W."/>
            <person name="Luo G."/>
        </authorList>
    </citation>
    <scope>NUCLEOTIDE SEQUENCE [LARGE SCALE GENOMIC DNA]</scope>
    <source>
        <strain evidence="2 3">AF14-18</strain>
    </source>
</reference>
<evidence type="ECO:0000313" key="3">
    <source>
        <dbReference type="Proteomes" id="UP000284543"/>
    </source>
</evidence>
<comment type="caution">
    <text evidence="2">The sequence shown here is derived from an EMBL/GenBank/DDBJ whole genome shotgun (WGS) entry which is preliminary data.</text>
</comment>
<dbReference type="Pfam" id="PF12639">
    <property type="entry name" value="Colicin-DNase"/>
    <property type="match status" value="1"/>
</dbReference>
<gene>
    <name evidence="2" type="ORF">DWW02_06115</name>
</gene>
<dbReference type="EMBL" id="QRZM01000002">
    <property type="protein sequence ID" value="RGV77260.1"/>
    <property type="molecule type" value="Genomic_DNA"/>
</dbReference>
<protein>
    <recommendedName>
        <fullName evidence="4">HNH endonuclease</fullName>
    </recommendedName>
</protein>
<organism evidence="2 3">
    <name type="scientific">Enterocloster bolteae</name>
    <dbReference type="NCBI Taxonomy" id="208479"/>
    <lineage>
        <taxon>Bacteria</taxon>
        <taxon>Bacillati</taxon>
        <taxon>Bacillota</taxon>
        <taxon>Clostridia</taxon>
        <taxon>Lachnospirales</taxon>
        <taxon>Lachnospiraceae</taxon>
        <taxon>Enterocloster</taxon>
    </lineage>
</organism>
<dbReference type="Proteomes" id="UP000284543">
    <property type="component" value="Unassembled WGS sequence"/>
</dbReference>
<evidence type="ECO:0000313" key="2">
    <source>
        <dbReference type="EMBL" id="RGV77260.1"/>
    </source>
</evidence>
<dbReference type="AlphaFoldDB" id="A0A412ZAY9"/>
<evidence type="ECO:0008006" key="4">
    <source>
        <dbReference type="Google" id="ProtNLM"/>
    </source>
</evidence>
<name>A0A412ZAY9_9FIRM</name>